<accession>A0ABY9YPX8</accession>
<sequence>MVTYRAPRAPRAHGKRIVSAAARREIERIEQLLSGSEPGPVGDAALAERERTWAALQSVEQRQPSLQLEVLRDGEP</sequence>
<name>A0ABY9YPX8_9GAMM</name>
<dbReference type="Proteomes" id="UP001302072">
    <property type="component" value="Chromosome"/>
</dbReference>
<dbReference type="RefSeq" id="WP_311191991.1">
    <property type="nucleotide sequence ID" value="NZ_CP115541.1"/>
</dbReference>
<keyword evidence="2" id="KW-1185">Reference proteome</keyword>
<organism evidence="1 2">
    <name type="scientific">Stenotrophomonas oahuensis</name>
    <dbReference type="NCBI Taxonomy" id="3003271"/>
    <lineage>
        <taxon>Bacteria</taxon>
        <taxon>Pseudomonadati</taxon>
        <taxon>Pseudomonadota</taxon>
        <taxon>Gammaproteobacteria</taxon>
        <taxon>Lysobacterales</taxon>
        <taxon>Lysobacteraceae</taxon>
        <taxon>Stenotrophomonas</taxon>
    </lineage>
</organism>
<evidence type="ECO:0000313" key="1">
    <source>
        <dbReference type="EMBL" id="WNH52807.1"/>
    </source>
</evidence>
<evidence type="ECO:0000313" key="2">
    <source>
        <dbReference type="Proteomes" id="UP001302072"/>
    </source>
</evidence>
<dbReference type="EMBL" id="CP115541">
    <property type="protein sequence ID" value="WNH52807.1"/>
    <property type="molecule type" value="Genomic_DNA"/>
</dbReference>
<protein>
    <submittedName>
        <fullName evidence="1">Uncharacterized protein</fullName>
    </submittedName>
</protein>
<proteinExistence type="predicted"/>
<gene>
    <name evidence="1" type="ORF">PDM29_00620</name>
</gene>
<reference evidence="1 2" key="1">
    <citation type="submission" date="2022-12" db="EMBL/GenBank/DDBJ databases">
        <title>Two new species, Stenotrophomonas aracearum and Stenotrophomonas oahuensis, isolated from Anthurium (Araceae family) in Hawaii.</title>
        <authorList>
            <person name="Chunag S.C."/>
            <person name="Dobhal S."/>
            <person name="Alvarez A."/>
            <person name="Arif M."/>
        </authorList>
    </citation>
    <scope>NUCLEOTIDE SEQUENCE [LARGE SCALE GENOMIC DNA]</scope>
    <source>
        <strain evidence="1 2">A5586</strain>
    </source>
</reference>